<feature type="domain" description="SPOR" evidence="1">
    <location>
        <begin position="385"/>
        <end position="462"/>
    </location>
</feature>
<sequence>MKHLLLITSICAMVSVSSYGQAPSKEFTIRYEASLKGEMKIIGNNIVNRKDRKNTANVPFNDRSNKVKMNDELDMQYIDIDDNPNTFSSSSASFSFDGKEGSKVVYAGLYWTATYPYDFGVLKGKNYKIKKSDRQIDDNVMIKIPAKEEYLSVKGGLIFDGIEEPSLKGVAPYVYYADVSHLFTDSSVVEGEYIIANVKAANGYIAGGVAAGWALVFVYESQNSSEKKIITYDGFSVINNYPKSFNFSGFLTPKENVFHTKVMGTVLEGDFSIAGDKVVISNPLTGISLDLETETRSSRNFFNSGITDNNTFVTSRNPASQNTLGFDIFSFDVPDNQLLIPNGTSSLEVTFSRSADQYYLFLTALQIENVVKELKEEQFLEPVVENSNFKYYVIVGVYLNQRNMLKQIEKLKKLGYQTNTIYNKERNLNYIYVEKYGTYKEAYLKAEEIKIIANISDAWVLKAEDLPE</sequence>
<reference evidence="3" key="1">
    <citation type="submission" date="2015-01" db="EMBL/GenBank/DDBJ databases">
        <authorList>
            <person name="MANFREDI Pablo"/>
        </authorList>
    </citation>
    <scope>NUCLEOTIDE SEQUENCE [LARGE SCALE GENOMIC DNA]</scope>
    <source>
        <strain evidence="3">Ccyn2B</strain>
    </source>
</reference>
<evidence type="ECO:0000259" key="1">
    <source>
        <dbReference type="PROSITE" id="PS51724"/>
    </source>
</evidence>
<gene>
    <name evidence="2" type="ORF">CCYN2B_320068</name>
</gene>
<dbReference type="STRING" id="28189.CCYN74_200060"/>
<dbReference type="RefSeq" id="WP_041992645.1">
    <property type="nucleotide sequence ID" value="NZ_CDOD01000026.1"/>
</dbReference>
<keyword evidence="3" id="KW-1185">Reference proteome</keyword>
<dbReference type="GO" id="GO:0042834">
    <property type="term" value="F:peptidoglycan binding"/>
    <property type="evidence" value="ECO:0007669"/>
    <property type="project" value="InterPro"/>
</dbReference>
<dbReference type="SUPFAM" id="SSF110997">
    <property type="entry name" value="Sporulation related repeat"/>
    <property type="match status" value="1"/>
</dbReference>
<evidence type="ECO:0000313" key="2">
    <source>
        <dbReference type="EMBL" id="CEN36643.1"/>
    </source>
</evidence>
<dbReference type="eggNOG" id="COG2911">
    <property type="taxonomic scope" value="Bacteria"/>
</dbReference>
<dbReference type="AlphaFoldDB" id="A0A0B7HGE6"/>
<evidence type="ECO:0000313" key="3">
    <source>
        <dbReference type="Proteomes" id="UP000038055"/>
    </source>
</evidence>
<organism evidence="2 3">
    <name type="scientific">Capnocytophaga cynodegmi</name>
    <dbReference type="NCBI Taxonomy" id="28189"/>
    <lineage>
        <taxon>Bacteria</taxon>
        <taxon>Pseudomonadati</taxon>
        <taxon>Bacteroidota</taxon>
        <taxon>Flavobacteriia</taxon>
        <taxon>Flavobacteriales</taxon>
        <taxon>Flavobacteriaceae</taxon>
        <taxon>Capnocytophaga</taxon>
    </lineage>
</organism>
<dbReference type="InterPro" id="IPR036680">
    <property type="entry name" value="SPOR-like_sf"/>
</dbReference>
<dbReference type="InterPro" id="IPR007730">
    <property type="entry name" value="SPOR-like_dom"/>
</dbReference>
<protein>
    <recommendedName>
        <fullName evidence="1">SPOR domain-containing protein</fullName>
    </recommendedName>
</protein>
<name>A0A0B7HGE6_9FLAO</name>
<accession>A0A0B7HGE6</accession>
<dbReference type="Proteomes" id="UP000038055">
    <property type="component" value="Unassembled WGS sequence"/>
</dbReference>
<dbReference type="PROSITE" id="PS51724">
    <property type="entry name" value="SPOR"/>
    <property type="match status" value="1"/>
</dbReference>
<proteinExistence type="predicted"/>
<dbReference type="EMBL" id="CDOD01000026">
    <property type="protein sequence ID" value="CEN36643.1"/>
    <property type="molecule type" value="Genomic_DNA"/>
</dbReference>